<evidence type="ECO:0000256" key="3">
    <source>
        <dbReference type="ARBA" id="ARBA00022679"/>
    </source>
</evidence>
<dbReference type="Pfam" id="PF08241">
    <property type="entry name" value="Methyltransf_11"/>
    <property type="match status" value="1"/>
</dbReference>
<dbReference type="SUPFAM" id="SSF53335">
    <property type="entry name" value="S-adenosyl-L-methionine-dependent methyltransferases"/>
    <property type="match status" value="1"/>
</dbReference>
<dbReference type="Gene3D" id="3.40.50.150">
    <property type="entry name" value="Vaccinia Virus protein VP39"/>
    <property type="match status" value="1"/>
</dbReference>
<dbReference type="PANTHER" id="PTHR44942">
    <property type="entry name" value="METHYLTRANSF_11 DOMAIN-CONTAINING PROTEIN"/>
    <property type="match status" value="1"/>
</dbReference>
<dbReference type="CDD" id="cd02440">
    <property type="entry name" value="AdoMet_MTases"/>
    <property type="match status" value="1"/>
</dbReference>
<comment type="similarity">
    <text evidence="1">Belongs to the methyltransferase superfamily.</text>
</comment>
<evidence type="ECO:0000256" key="2">
    <source>
        <dbReference type="ARBA" id="ARBA00022603"/>
    </source>
</evidence>
<dbReference type="AlphaFoldDB" id="M1NQ25"/>
<keyword evidence="3" id="KW-0808">Transferase</keyword>
<dbReference type="Proteomes" id="UP000011723">
    <property type="component" value="Chromosome"/>
</dbReference>
<keyword evidence="6" id="KW-1185">Reference proteome</keyword>
<name>M1NQ25_9CORY</name>
<dbReference type="Gene3D" id="1.10.10.2560">
    <property type="match status" value="1"/>
</dbReference>
<dbReference type="PATRIC" id="fig|1121362.3.peg.585"/>
<reference evidence="5 6" key="1">
    <citation type="journal article" date="2012" name="Stand. Genomic Sci.">
        <title>Genome sequence of the halotolerant bacterium Corynebacterium halotolerans type strain YIM 70093(T) (= DSM 44683(T)).</title>
        <authorList>
            <person name="Ruckert C."/>
            <person name="Albersmeier A."/>
            <person name="Al-Dilaimi A."/>
            <person name="Niehaus K."/>
            <person name="Szczepanowski R."/>
            <person name="Kalinowski J."/>
        </authorList>
    </citation>
    <scope>NUCLEOTIDE SEQUENCE [LARGE SCALE GENOMIC DNA]</scope>
    <source>
        <strain evidence="5">YIM 70093</strain>
    </source>
</reference>
<dbReference type="PANTHER" id="PTHR44942:SF4">
    <property type="entry name" value="METHYLTRANSFERASE TYPE 11 DOMAIN-CONTAINING PROTEIN"/>
    <property type="match status" value="1"/>
</dbReference>
<dbReference type="InterPro" id="IPR013216">
    <property type="entry name" value="Methyltransf_11"/>
</dbReference>
<dbReference type="KEGG" id="chn:A605_02915"/>
<evidence type="ECO:0000313" key="6">
    <source>
        <dbReference type="Proteomes" id="UP000011723"/>
    </source>
</evidence>
<protein>
    <recommendedName>
        <fullName evidence="4">Methyltransferase type 11 domain-containing protein</fullName>
    </recommendedName>
</protein>
<dbReference type="EMBL" id="CP003697">
    <property type="protein sequence ID" value="AGF71597.1"/>
    <property type="molecule type" value="Genomic_DNA"/>
</dbReference>
<dbReference type="STRING" id="1121362.A605_02915"/>
<dbReference type="GO" id="GO:0032259">
    <property type="term" value="P:methylation"/>
    <property type="evidence" value="ECO:0007669"/>
    <property type="project" value="UniProtKB-KW"/>
</dbReference>
<dbReference type="OrthoDB" id="9797252at2"/>
<dbReference type="InterPro" id="IPR029063">
    <property type="entry name" value="SAM-dependent_MTases_sf"/>
</dbReference>
<evidence type="ECO:0000313" key="5">
    <source>
        <dbReference type="EMBL" id="AGF71597.1"/>
    </source>
</evidence>
<evidence type="ECO:0000256" key="1">
    <source>
        <dbReference type="ARBA" id="ARBA00008361"/>
    </source>
</evidence>
<gene>
    <name evidence="5" type="ORF">A605_02915</name>
</gene>
<feature type="domain" description="Methyltransferase type 11" evidence="4">
    <location>
        <begin position="37"/>
        <end position="125"/>
    </location>
</feature>
<sequence length="249" mass="27104">MANPFTDGADYALHRPDYPRELGGLLAELPARRATALDVGCGTGQLTVQLSRHFDRVLGVDASAGQIDAATPAPGATYRVGTAEDLPVDDAGMDLITVAQAAHWLDLPAFYREVDRVAAPGAALALVSYGMCRLDAEADPGIDELYQEFYWGEFHRFWAPARVHVENGLADLPFPYEEVEIVCPPIVRKHRLAHFLGYVGTWSAAKKARESGHGGELADFARRLAARWGDPEQARTVVWPVTVRAGRVG</sequence>
<organism evidence="5 6">
    <name type="scientific">Corynebacterium halotolerans YIM 70093 = DSM 44683</name>
    <dbReference type="NCBI Taxonomy" id="1121362"/>
    <lineage>
        <taxon>Bacteria</taxon>
        <taxon>Bacillati</taxon>
        <taxon>Actinomycetota</taxon>
        <taxon>Actinomycetes</taxon>
        <taxon>Mycobacteriales</taxon>
        <taxon>Corynebacteriaceae</taxon>
        <taxon>Corynebacterium</taxon>
    </lineage>
</organism>
<dbReference type="RefSeq" id="WP_015400018.1">
    <property type="nucleotide sequence ID" value="NC_020302.1"/>
</dbReference>
<dbReference type="InterPro" id="IPR051052">
    <property type="entry name" value="Diverse_substrate_MTase"/>
</dbReference>
<dbReference type="eggNOG" id="COG0500">
    <property type="taxonomic scope" value="Bacteria"/>
</dbReference>
<keyword evidence="2" id="KW-0489">Methyltransferase</keyword>
<evidence type="ECO:0000259" key="4">
    <source>
        <dbReference type="Pfam" id="PF08241"/>
    </source>
</evidence>
<dbReference type="GO" id="GO:0008757">
    <property type="term" value="F:S-adenosylmethionine-dependent methyltransferase activity"/>
    <property type="evidence" value="ECO:0007669"/>
    <property type="project" value="InterPro"/>
</dbReference>
<dbReference type="HOGENOM" id="CLU_049344_5_1_11"/>
<proteinExistence type="inferred from homology"/>
<accession>M1NQ25</accession>